<reference evidence="6" key="1">
    <citation type="submission" date="2023-08" db="EMBL/GenBank/DDBJ databases">
        <title>Black Yeasts Isolated from many extreme environments.</title>
        <authorList>
            <person name="Coleine C."/>
            <person name="Stajich J.E."/>
            <person name="Selbmann L."/>
        </authorList>
    </citation>
    <scope>NUCLEOTIDE SEQUENCE</scope>
    <source>
        <strain evidence="6">CCFEE 5401</strain>
    </source>
</reference>
<dbReference type="Proteomes" id="UP001310890">
    <property type="component" value="Unassembled WGS sequence"/>
</dbReference>
<evidence type="ECO:0000256" key="3">
    <source>
        <dbReference type="SAM" id="MobiDB-lite"/>
    </source>
</evidence>
<dbReference type="PROSITE" id="PS51883">
    <property type="entry name" value="OBG"/>
    <property type="match status" value="1"/>
</dbReference>
<dbReference type="GO" id="GO:0003924">
    <property type="term" value="F:GTPase activity"/>
    <property type="evidence" value="ECO:0007669"/>
    <property type="project" value="InterPro"/>
</dbReference>
<dbReference type="PANTHER" id="PTHR11702:SF31">
    <property type="entry name" value="MITOCHONDRIAL RIBOSOME-ASSOCIATED GTPASE 2"/>
    <property type="match status" value="1"/>
</dbReference>
<dbReference type="InterPro" id="IPR031167">
    <property type="entry name" value="G_OBG"/>
</dbReference>
<dbReference type="Pfam" id="PF01018">
    <property type="entry name" value="GTP1_OBG"/>
    <property type="match status" value="2"/>
</dbReference>
<organism evidence="6 7">
    <name type="scientific">Meristemomyces frigidus</name>
    <dbReference type="NCBI Taxonomy" id="1508187"/>
    <lineage>
        <taxon>Eukaryota</taxon>
        <taxon>Fungi</taxon>
        <taxon>Dikarya</taxon>
        <taxon>Ascomycota</taxon>
        <taxon>Pezizomycotina</taxon>
        <taxon>Dothideomycetes</taxon>
        <taxon>Dothideomycetidae</taxon>
        <taxon>Mycosphaerellales</taxon>
        <taxon>Teratosphaeriaceae</taxon>
        <taxon>Meristemomyces</taxon>
    </lineage>
</organism>
<keyword evidence="2" id="KW-0342">GTP-binding</keyword>
<feature type="compositionally biased region" description="Basic and acidic residues" evidence="3">
    <location>
        <begin position="164"/>
        <end position="181"/>
    </location>
</feature>
<feature type="domain" description="Obg" evidence="5">
    <location>
        <begin position="43"/>
        <end position="303"/>
    </location>
</feature>
<dbReference type="PANTHER" id="PTHR11702">
    <property type="entry name" value="DEVELOPMENTALLY REGULATED GTP-BINDING PROTEIN-RELATED"/>
    <property type="match status" value="1"/>
</dbReference>
<protein>
    <submittedName>
        <fullName evidence="6">Uncharacterized protein</fullName>
    </submittedName>
</protein>
<feature type="region of interest" description="Disordered" evidence="3">
    <location>
        <begin position="153"/>
        <end position="205"/>
    </location>
</feature>
<feature type="domain" description="OBG-type G" evidence="4">
    <location>
        <begin position="304"/>
        <end position="597"/>
    </location>
</feature>
<dbReference type="PRINTS" id="PR00326">
    <property type="entry name" value="GTP1OBG"/>
</dbReference>
<sequence>MSSSTRHLATTATQEASDEAVQSTVDVNQFDHLDPVAPDHSTAPFTDTCNLTLSSGPGGHGCISFLREKYIANGPPNGGDGGTGGNVYIQAVQGETSLHKIARRGVLKAGRGKNGQGSLRGGARGEDVVLSVPVGTVVREVWRRDPVAEEIEAGSRGAKGYGQDIRRDREREDNVMRRDRERDDDDLDNDDIDGDAEGGTDQSGKWHRDKWLLYPGALPKSFTSADFPSLPRPRRSNLVATAVQAPIRLDLSTPTTSPILLAAGAMGGLGNPHFVTKSVHKPKYATKGDEGTRINLLLELKLLADVGLVGAPNAGKSTLLRALTRSRTRVGSWAFTTLAPSVGTVVLDSYRGRPTDLTQPSTSSRRGRTHFTIADIPGLVSDAHLDRGLGLGFLRHVERAGVLAFVIDLSAGDPVAALKGLWREVGMFELMRAEERMEKSTSDSDLGVRAGRGEGEDAGKGRGEMKDDAMVPFKPFESSISPSLDPEHHDPSSSPPAVPTTPDYDSPPPTFTALPALVLPPISSKPWFVVATKADLPETQEAFRAVQAYLEDVRTGREGHPSGKAGAWVRGLRAVPVCAMRKEGCEGVLEVMRGLLPG</sequence>
<feature type="compositionally biased region" description="Acidic residues" evidence="3">
    <location>
        <begin position="182"/>
        <end position="198"/>
    </location>
</feature>
<dbReference type="InterPro" id="IPR027417">
    <property type="entry name" value="P-loop_NTPase"/>
</dbReference>
<evidence type="ECO:0000256" key="2">
    <source>
        <dbReference type="ARBA" id="ARBA00023134"/>
    </source>
</evidence>
<dbReference type="PROSITE" id="PS51710">
    <property type="entry name" value="G_OBG"/>
    <property type="match status" value="1"/>
</dbReference>
<dbReference type="InterPro" id="IPR006073">
    <property type="entry name" value="GTP-bd"/>
</dbReference>
<evidence type="ECO:0000259" key="4">
    <source>
        <dbReference type="PROSITE" id="PS51710"/>
    </source>
</evidence>
<feature type="compositionally biased region" description="Basic and acidic residues" evidence="3">
    <location>
        <begin position="451"/>
        <end position="469"/>
    </location>
</feature>
<evidence type="ECO:0000313" key="7">
    <source>
        <dbReference type="Proteomes" id="UP001310890"/>
    </source>
</evidence>
<dbReference type="SUPFAM" id="SSF82051">
    <property type="entry name" value="Obg GTP-binding protein N-terminal domain"/>
    <property type="match status" value="1"/>
</dbReference>
<dbReference type="AlphaFoldDB" id="A0AAN7TLP3"/>
<dbReference type="Gene3D" id="2.70.210.12">
    <property type="entry name" value="GTP1/OBG domain"/>
    <property type="match status" value="1"/>
</dbReference>
<dbReference type="InterPro" id="IPR045086">
    <property type="entry name" value="OBG_GTPase"/>
</dbReference>
<dbReference type="InterPro" id="IPR006169">
    <property type="entry name" value="GTP1_OBG_dom"/>
</dbReference>
<keyword evidence="1" id="KW-0547">Nucleotide-binding</keyword>
<dbReference type="Pfam" id="PF01926">
    <property type="entry name" value="MMR_HSR1"/>
    <property type="match status" value="1"/>
</dbReference>
<feature type="compositionally biased region" description="Pro residues" evidence="3">
    <location>
        <begin position="493"/>
        <end position="509"/>
    </location>
</feature>
<dbReference type="SUPFAM" id="SSF52540">
    <property type="entry name" value="P-loop containing nucleoside triphosphate hydrolases"/>
    <property type="match status" value="1"/>
</dbReference>
<feature type="region of interest" description="Disordered" evidence="3">
    <location>
        <begin position="435"/>
        <end position="509"/>
    </location>
</feature>
<evidence type="ECO:0000313" key="6">
    <source>
        <dbReference type="EMBL" id="KAK5115229.1"/>
    </source>
</evidence>
<dbReference type="EMBL" id="JAVRRL010000013">
    <property type="protein sequence ID" value="KAK5115229.1"/>
    <property type="molecule type" value="Genomic_DNA"/>
</dbReference>
<dbReference type="GO" id="GO:0005739">
    <property type="term" value="C:mitochondrion"/>
    <property type="evidence" value="ECO:0007669"/>
    <property type="project" value="TreeGrafter"/>
</dbReference>
<dbReference type="Gene3D" id="3.40.50.300">
    <property type="entry name" value="P-loop containing nucleotide triphosphate hydrolases"/>
    <property type="match status" value="1"/>
</dbReference>
<feature type="region of interest" description="Disordered" evidence="3">
    <location>
        <begin position="1"/>
        <end position="21"/>
    </location>
</feature>
<gene>
    <name evidence="6" type="ORF">LTR62_001429</name>
</gene>
<comment type="caution">
    <text evidence="6">The sequence shown here is derived from an EMBL/GenBank/DDBJ whole genome shotgun (WGS) entry which is preliminary data.</text>
</comment>
<proteinExistence type="predicted"/>
<dbReference type="InterPro" id="IPR036726">
    <property type="entry name" value="GTP1_OBG_dom_sf"/>
</dbReference>
<dbReference type="GO" id="GO:0005525">
    <property type="term" value="F:GTP binding"/>
    <property type="evidence" value="ECO:0007669"/>
    <property type="project" value="UniProtKB-KW"/>
</dbReference>
<evidence type="ECO:0000256" key="1">
    <source>
        <dbReference type="ARBA" id="ARBA00022741"/>
    </source>
</evidence>
<accession>A0AAN7TLP3</accession>
<dbReference type="GO" id="GO:0042254">
    <property type="term" value="P:ribosome biogenesis"/>
    <property type="evidence" value="ECO:0007669"/>
    <property type="project" value="UniProtKB-UniRule"/>
</dbReference>
<name>A0AAN7TLP3_9PEZI</name>
<evidence type="ECO:0000259" key="5">
    <source>
        <dbReference type="PROSITE" id="PS51883"/>
    </source>
</evidence>